<keyword evidence="4" id="KW-0808">Transferase</keyword>
<dbReference type="InterPro" id="IPR050194">
    <property type="entry name" value="Glycosyltransferase_grp1"/>
</dbReference>
<dbReference type="CAZy" id="GT4">
    <property type="family name" value="Glycosyltransferase Family 4"/>
</dbReference>
<dbReference type="Gene3D" id="3.40.50.2000">
    <property type="entry name" value="Glycogen Phosphorylase B"/>
    <property type="match status" value="2"/>
</dbReference>
<dbReference type="PANTHER" id="PTHR45947">
    <property type="entry name" value="SULFOQUINOVOSYL TRANSFERASE SQD2"/>
    <property type="match status" value="1"/>
</dbReference>
<evidence type="ECO:0000259" key="3">
    <source>
        <dbReference type="Pfam" id="PF13439"/>
    </source>
</evidence>
<name>Q3JY53_BURP1</name>
<evidence type="ECO:0000259" key="2">
    <source>
        <dbReference type="Pfam" id="PF00534"/>
    </source>
</evidence>
<dbReference type="SUPFAM" id="SSF53756">
    <property type="entry name" value="UDP-Glycosyltransferase/glycogen phosphorylase"/>
    <property type="match status" value="1"/>
</dbReference>
<protein>
    <submittedName>
        <fullName evidence="4">Glycosyl transferase, group 1 family protein</fullName>
    </submittedName>
</protein>
<evidence type="ECO:0000313" key="5">
    <source>
        <dbReference type="Proteomes" id="UP000002700"/>
    </source>
</evidence>
<reference evidence="4 5" key="1">
    <citation type="submission" date="2005-09" db="EMBL/GenBank/DDBJ databases">
        <authorList>
            <person name="Woods D.E."/>
            <person name="Nierman W.C."/>
        </authorList>
    </citation>
    <scope>NUCLEOTIDE SEQUENCE [LARGE SCALE GENOMIC DNA]</scope>
    <source>
        <strain evidence="4 5">1710b</strain>
    </source>
</reference>
<dbReference type="EnsemblBacteria" id="ABA47574">
    <property type="protein sequence ID" value="ABA47574"/>
    <property type="gene ID" value="BURPS1710b_0083"/>
</dbReference>
<proteinExistence type="predicted"/>
<dbReference type="HOGENOM" id="CLU_042257_1_0_4"/>
<organism evidence="4 5">
    <name type="scientific">Burkholderia pseudomallei (strain 1710b)</name>
    <dbReference type="NCBI Taxonomy" id="320372"/>
    <lineage>
        <taxon>Bacteria</taxon>
        <taxon>Pseudomonadati</taxon>
        <taxon>Pseudomonadota</taxon>
        <taxon>Betaproteobacteria</taxon>
        <taxon>Burkholderiales</taxon>
        <taxon>Burkholderiaceae</taxon>
        <taxon>Burkholderia</taxon>
        <taxon>pseudomallei group</taxon>
    </lineage>
</organism>
<gene>
    <name evidence="4" type="ordered locus">BURPS1710b_0083</name>
</gene>
<dbReference type="InterPro" id="IPR028098">
    <property type="entry name" value="Glyco_trans_4-like_N"/>
</dbReference>
<dbReference type="AlphaFoldDB" id="Q3JY53"/>
<sequence length="400" mass="44026">MNRNARSGDVRRVPPRLPAGRRSPLTGAKLAPPLGEFLPLRNGETLMRIAQIAPLYEAVPPKLYGGTERVVSYLTEALVEMGHDVTLFASGDSVTSARLEAAWPRALRLDPSIRDAMAPHMRLLEQVARAAHTFDILHFHLDYLPFPLLSRLDAPFVTTLHGRLDLPELQPVFDAFPNAPVVSISDSQRTPLPQAGWAGTVYHGLPDTLLTPQAGRKPEYLAFLGRICPEKRVDTAIRIAAQSGLPLKIAAKVDKVDEDYFKAEIEPLLDSAHVEFIGEINEAQKPAFLSGAKALLFPIDWPEPFGLVMIEAMACGTPVVAFNRGSVPEVIDDGLTGFIVEDVQGAVGALHRIDELSRDAIRAQFEQRFSSHAMARRYIDIYETLRGATKQPQWQRVAAG</sequence>
<evidence type="ECO:0000256" key="1">
    <source>
        <dbReference type="SAM" id="MobiDB-lite"/>
    </source>
</evidence>
<dbReference type="PANTHER" id="PTHR45947:SF3">
    <property type="entry name" value="SULFOQUINOVOSYL TRANSFERASE SQD2"/>
    <property type="match status" value="1"/>
</dbReference>
<evidence type="ECO:0000313" key="4">
    <source>
        <dbReference type="EMBL" id="ABA47574.1"/>
    </source>
</evidence>
<dbReference type="InterPro" id="IPR001296">
    <property type="entry name" value="Glyco_trans_1"/>
</dbReference>
<dbReference type="EMBL" id="CP000124">
    <property type="protein sequence ID" value="ABA47574.1"/>
    <property type="molecule type" value="Genomic_DNA"/>
</dbReference>
<dbReference type="Proteomes" id="UP000002700">
    <property type="component" value="Chromosome I"/>
</dbReference>
<dbReference type="Pfam" id="PF13439">
    <property type="entry name" value="Glyco_transf_4"/>
    <property type="match status" value="1"/>
</dbReference>
<dbReference type="GO" id="GO:0016757">
    <property type="term" value="F:glycosyltransferase activity"/>
    <property type="evidence" value="ECO:0007669"/>
    <property type="project" value="InterPro"/>
</dbReference>
<feature type="compositionally biased region" description="Basic and acidic residues" evidence="1">
    <location>
        <begin position="1"/>
        <end position="12"/>
    </location>
</feature>
<accession>Q3JY53</accession>
<feature type="domain" description="Glycosyltransferase subfamily 4-like N-terminal" evidence="3">
    <location>
        <begin position="64"/>
        <end position="165"/>
    </location>
</feature>
<dbReference type="KEGG" id="bpm:BURPS1710b_0083"/>
<feature type="region of interest" description="Disordered" evidence="1">
    <location>
        <begin position="1"/>
        <end position="28"/>
    </location>
</feature>
<dbReference type="Pfam" id="PF00534">
    <property type="entry name" value="Glycos_transf_1"/>
    <property type="match status" value="1"/>
</dbReference>
<feature type="domain" description="Glycosyl transferase family 1" evidence="2">
    <location>
        <begin position="216"/>
        <end position="360"/>
    </location>
</feature>
<dbReference type="CDD" id="cd03802">
    <property type="entry name" value="GT4_AviGT4-like"/>
    <property type="match status" value="1"/>
</dbReference>